<dbReference type="EMBL" id="JAVDQA010000001">
    <property type="protein sequence ID" value="MDR6299761.1"/>
    <property type="molecule type" value="Genomic_DNA"/>
</dbReference>
<sequence>MNFSYYIAKRYLFTKSKNNAINIITIIASVGVFAGALALFIVLSGFSGLKEFSLSFSNEFDPDLKILPASGKTFSFTAEEEKKFTEISGIANYSKVIEERVLLNFKNKNLPAIIKGIDRNYLNVNHIDSSLVAGTWLNQSENQVVIGSNISRKLSLGVMDYSGMLKIMVPRPGKGQITDPTQAFNTKNAMVIGVYNINEDLNAKYIFAPFSLAQDLLEIQPNKVSTIEIQLTNAEAESKVKEELKNLFGNENIVLKNRIQLNDKLYKMLNTENLAVYLIFTLVLIIALFNVGGAIVMAILDKQHNIKTLFNLGATGREIKRVFFLQGSLLTFIGGILGLCIGFIIVLLQLKFDLVMITPTLAYPVKIEVENLIVVFFTIMILGVTASYIGATRVGKVLRD</sequence>
<dbReference type="PANTHER" id="PTHR30489:SF0">
    <property type="entry name" value="LIPOPROTEIN-RELEASING SYSTEM TRANSMEMBRANE PROTEIN LOLE"/>
    <property type="match status" value="1"/>
</dbReference>
<comment type="subcellular location">
    <subcellularLocation>
        <location evidence="1">Cell membrane</location>
        <topology evidence="1">Multi-pass membrane protein</topology>
    </subcellularLocation>
</comment>
<organism evidence="10 11">
    <name type="scientific">Mesonia maritima</name>
    <dbReference type="NCBI Taxonomy" id="1793873"/>
    <lineage>
        <taxon>Bacteria</taxon>
        <taxon>Pseudomonadati</taxon>
        <taxon>Bacteroidota</taxon>
        <taxon>Flavobacteriia</taxon>
        <taxon>Flavobacteriales</taxon>
        <taxon>Flavobacteriaceae</taxon>
        <taxon>Mesonia</taxon>
    </lineage>
</organism>
<protein>
    <submittedName>
        <fullName evidence="10">Lipoprotein-releasing system permease protein</fullName>
    </submittedName>
</protein>
<keyword evidence="10" id="KW-0449">Lipoprotein</keyword>
<dbReference type="RefSeq" id="WP_309726717.1">
    <property type="nucleotide sequence ID" value="NZ_JAVDQA010000001.1"/>
</dbReference>
<feature type="domain" description="MacB-like periplasmic core" evidence="9">
    <location>
        <begin position="25"/>
        <end position="246"/>
    </location>
</feature>
<evidence type="ECO:0000256" key="2">
    <source>
        <dbReference type="ARBA" id="ARBA00005236"/>
    </source>
</evidence>
<evidence type="ECO:0000256" key="6">
    <source>
        <dbReference type="ARBA" id="ARBA00023136"/>
    </source>
</evidence>
<accession>A0ABU1K2D5</accession>
<keyword evidence="3" id="KW-1003">Cell membrane</keyword>
<dbReference type="InterPro" id="IPR003838">
    <property type="entry name" value="ABC3_permease_C"/>
</dbReference>
<proteinExistence type="inferred from homology"/>
<feature type="transmembrane region" description="Helical" evidence="7">
    <location>
        <begin position="21"/>
        <end position="46"/>
    </location>
</feature>
<evidence type="ECO:0000256" key="3">
    <source>
        <dbReference type="ARBA" id="ARBA00022475"/>
    </source>
</evidence>
<feature type="domain" description="ABC3 transporter permease C-terminal" evidence="8">
    <location>
        <begin position="278"/>
        <end position="394"/>
    </location>
</feature>
<name>A0ABU1K2D5_9FLAO</name>
<feature type="transmembrane region" description="Helical" evidence="7">
    <location>
        <begin position="274"/>
        <end position="300"/>
    </location>
</feature>
<dbReference type="Proteomes" id="UP001257659">
    <property type="component" value="Unassembled WGS sequence"/>
</dbReference>
<keyword evidence="4 7" id="KW-0812">Transmembrane</keyword>
<evidence type="ECO:0000256" key="1">
    <source>
        <dbReference type="ARBA" id="ARBA00004651"/>
    </source>
</evidence>
<evidence type="ECO:0000256" key="5">
    <source>
        <dbReference type="ARBA" id="ARBA00022989"/>
    </source>
</evidence>
<gene>
    <name evidence="10" type="ORF">GGR31_000377</name>
</gene>
<evidence type="ECO:0000256" key="4">
    <source>
        <dbReference type="ARBA" id="ARBA00022692"/>
    </source>
</evidence>
<feature type="transmembrane region" description="Helical" evidence="7">
    <location>
        <begin position="329"/>
        <end position="352"/>
    </location>
</feature>
<keyword evidence="11" id="KW-1185">Reference proteome</keyword>
<reference evidence="10 11" key="1">
    <citation type="submission" date="2023-07" db="EMBL/GenBank/DDBJ databases">
        <title>Genomic Encyclopedia of Type Strains, Phase IV (KMG-IV): sequencing the most valuable type-strain genomes for metagenomic binning, comparative biology and taxonomic classification.</title>
        <authorList>
            <person name="Goeker M."/>
        </authorList>
    </citation>
    <scope>NUCLEOTIDE SEQUENCE [LARGE SCALE GENOMIC DNA]</scope>
    <source>
        <strain evidence="10 11">DSM 102814</strain>
    </source>
</reference>
<keyword evidence="6 7" id="KW-0472">Membrane</keyword>
<evidence type="ECO:0000313" key="11">
    <source>
        <dbReference type="Proteomes" id="UP001257659"/>
    </source>
</evidence>
<dbReference type="PANTHER" id="PTHR30489">
    <property type="entry name" value="LIPOPROTEIN-RELEASING SYSTEM TRANSMEMBRANE PROTEIN LOLE"/>
    <property type="match status" value="1"/>
</dbReference>
<dbReference type="Pfam" id="PF02687">
    <property type="entry name" value="FtsX"/>
    <property type="match status" value="1"/>
</dbReference>
<feature type="transmembrane region" description="Helical" evidence="7">
    <location>
        <begin position="372"/>
        <end position="391"/>
    </location>
</feature>
<comment type="caution">
    <text evidence="10">The sequence shown here is derived from an EMBL/GenBank/DDBJ whole genome shotgun (WGS) entry which is preliminary data.</text>
</comment>
<evidence type="ECO:0000256" key="7">
    <source>
        <dbReference type="SAM" id="Phobius"/>
    </source>
</evidence>
<evidence type="ECO:0000313" key="10">
    <source>
        <dbReference type="EMBL" id="MDR6299761.1"/>
    </source>
</evidence>
<dbReference type="InterPro" id="IPR051447">
    <property type="entry name" value="Lipoprotein-release_system"/>
</dbReference>
<dbReference type="Pfam" id="PF12704">
    <property type="entry name" value="MacB_PCD"/>
    <property type="match status" value="1"/>
</dbReference>
<evidence type="ECO:0000259" key="8">
    <source>
        <dbReference type="Pfam" id="PF02687"/>
    </source>
</evidence>
<comment type="similarity">
    <text evidence="2">Belongs to the ABC-4 integral membrane protein family. LolC/E subfamily.</text>
</comment>
<evidence type="ECO:0000259" key="9">
    <source>
        <dbReference type="Pfam" id="PF12704"/>
    </source>
</evidence>
<keyword evidence="5 7" id="KW-1133">Transmembrane helix</keyword>
<dbReference type="InterPro" id="IPR025857">
    <property type="entry name" value="MacB_PCD"/>
</dbReference>